<proteinExistence type="predicted"/>
<reference evidence="1 2" key="1">
    <citation type="submission" date="2020-08" db="EMBL/GenBank/DDBJ databases">
        <title>A Genomic Blueprint of the Chicken Gut Microbiome.</title>
        <authorList>
            <person name="Gilroy R."/>
            <person name="Ravi A."/>
            <person name="Getino M."/>
            <person name="Pursley I."/>
            <person name="Horton D.L."/>
            <person name="Alikhan N.-F."/>
            <person name="Baker D."/>
            <person name="Gharbi K."/>
            <person name="Hall N."/>
            <person name="Watson M."/>
            <person name="Adriaenssens E.M."/>
            <person name="Foster-Nyarko E."/>
            <person name="Jarju S."/>
            <person name="Secka A."/>
            <person name="Antonio M."/>
            <person name="Oren A."/>
            <person name="Chaudhuri R."/>
            <person name="La Ragione R.M."/>
            <person name="Hildebrand F."/>
            <person name="Pallen M.J."/>
        </authorList>
    </citation>
    <scope>NUCLEOTIDE SEQUENCE [LARGE SCALE GENOMIC DNA]</scope>
    <source>
        <strain evidence="1 2">Sa3CUA2</strain>
    </source>
</reference>
<dbReference type="Pfam" id="PF07081">
    <property type="entry name" value="DUF1349"/>
    <property type="match status" value="1"/>
</dbReference>
<dbReference type="PANTHER" id="PTHR35332">
    <property type="entry name" value="REGULATION OF ENOLASE PROTEIN 1"/>
    <property type="match status" value="1"/>
</dbReference>
<name>A0ABR8Q9I0_9CELL</name>
<dbReference type="SUPFAM" id="SSF49899">
    <property type="entry name" value="Concanavalin A-like lectins/glucanases"/>
    <property type="match status" value="1"/>
</dbReference>
<organism evidence="1 2">
    <name type="scientific">Cellulomonas avistercoris</name>
    <dbReference type="NCBI Taxonomy" id="2762242"/>
    <lineage>
        <taxon>Bacteria</taxon>
        <taxon>Bacillati</taxon>
        <taxon>Actinomycetota</taxon>
        <taxon>Actinomycetes</taxon>
        <taxon>Micrococcales</taxon>
        <taxon>Cellulomonadaceae</taxon>
        <taxon>Cellulomonas</taxon>
    </lineage>
</organism>
<dbReference type="InterPro" id="IPR013320">
    <property type="entry name" value="ConA-like_dom_sf"/>
</dbReference>
<dbReference type="InterPro" id="IPR009784">
    <property type="entry name" value="DUF1349"/>
</dbReference>
<accession>A0ABR8Q9I0</accession>
<sequence>MTTPLHVPAVPFALVPSAGSAWVVDAVPGTVRVTAPPRTDVFLDPRDGISSDSEGVLNAPTLLGTPPAGDFQLTARVTVDFAATFDAGVLLLHVDDRHWGKLCFEYSPDGVPLIVSVVTRGVSDDANGFAVDGNQVWLRVSRIGGAYAYHASLDGTRWSLVRHFALDDPQGVVTVGFEGQSPTGDGCAVTFDRIGFTPTRLGDLRDGS</sequence>
<dbReference type="Proteomes" id="UP000604241">
    <property type="component" value="Unassembled WGS sequence"/>
</dbReference>
<gene>
    <name evidence="1" type="ORF">H9657_02175</name>
</gene>
<evidence type="ECO:0000313" key="1">
    <source>
        <dbReference type="EMBL" id="MBD7917088.1"/>
    </source>
</evidence>
<dbReference type="RefSeq" id="WP_191779837.1">
    <property type="nucleotide sequence ID" value="NZ_JACSQV010000001.1"/>
</dbReference>
<protein>
    <submittedName>
        <fullName evidence="1">DUF1349 domain-containing protein</fullName>
    </submittedName>
</protein>
<dbReference type="EMBL" id="JACSQV010000001">
    <property type="protein sequence ID" value="MBD7917088.1"/>
    <property type="molecule type" value="Genomic_DNA"/>
</dbReference>
<comment type="caution">
    <text evidence="1">The sequence shown here is derived from an EMBL/GenBank/DDBJ whole genome shotgun (WGS) entry which is preliminary data.</text>
</comment>
<dbReference type="Gene3D" id="2.60.120.200">
    <property type="match status" value="1"/>
</dbReference>
<evidence type="ECO:0000313" key="2">
    <source>
        <dbReference type="Proteomes" id="UP000604241"/>
    </source>
</evidence>
<dbReference type="PANTHER" id="PTHR35332:SF2">
    <property type="entry name" value="REGULATION OF ENOLASE PROTEIN 1"/>
    <property type="match status" value="1"/>
</dbReference>
<keyword evidence="2" id="KW-1185">Reference proteome</keyword>